<comment type="similarity">
    <text evidence="16">Belongs to the complex I subunit 5 family.</text>
</comment>
<evidence type="ECO:0000259" key="17">
    <source>
        <dbReference type="Pfam" id="PF00361"/>
    </source>
</evidence>
<keyword evidence="7" id="KW-0999">Mitochondrion inner membrane</keyword>
<evidence type="ECO:0000256" key="12">
    <source>
        <dbReference type="ARBA" id="ARBA00023075"/>
    </source>
</evidence>
<sequence>MWWSRYVSGNLSVLLFGVFLFLFWFFLSLVSKGVVVYMSWELFNVGVGVMEFNLVFDWVSLSFGCVVVLISACVLMFACEYMVEDIFLSRFSWLVFLFVLSMNFVIFIPNLVSILLGWDGLGLVSFLLVIYYQNYKSLAGGMITVLMNRIGDVAILLSIGLVCKEGTWGFFYFSFSDDLKLVCLFLLVAGMTKSAQVPFSSWLPAAMAAPTPVSALVHSSTLVTAGVFPLIRFYSFLSQVWWFQVALLIIASMTMLMAGIAANVETDLKKIIALSTLSQLGVMMGSLGIGAWELALFHLYTHALFKALLFLCAGVFIHRSQHGQDLRMSGMVWNRLPVIVSCIHVSNLSLCGAPFLAGFYSKDLILESSFYGGFSFLILFMFFFATGLTVSYSFRFSYFVLWGSYNFYSMSNWKDELVVEVFPALVLVFGAVVGGSFFSWVLFYGEGVVFLSFLDKIFTLMVVMVGVLVGWFVVGMSSFVSLKDSFFGSKTYFGFIYMWFLTYLSGQGVIKSTIRSGSSMLYQVDRGWLEVLGGEGSLMFVKDMVVRAQGYNYNSVLVYLSLMIFVVGVSGILLIVF</sequence>
<dbReference type="Pfam" id="PF00361">
    <property type="entry name" value="Proton_antipo_M"/>
    <property type="match status" value="1"/>
</dbReference>
<dbReference type="GO" id="GO:0003954">
    <property type="term" value="F:NADH dehydrogenase activity"/>
    <property type="evidence" value="ECO:0007669"/>
    <property type="project" value="TreeGrafter"/>
</dbReference>
<dbReference type="Pfam" id="PF00662">
    <property type="entry name" value="Proton_antipo_N"/>
    <property type="match status" value="1"/>
</dbReference>
<feature type="domain" description="NADH-Ubiquinone oxidoreductase (complex I) chain 5 N-terminal" evidence="18">
    <location>
        <begin position="49"/>
        <end position="91"/>
    </location>
</feature>
<comment type="catalytic activity">
    <reaction evidence="15 16">
        <text>a ubiquinone + NADH + 5 H(+)(in) = a ubiquinol + NAD(+) + 4 H(+)(out)</text>
        <dbReference type="Rhea" id="RHEA:29091"/>
        <dbReference type="Rhea" id="RHEA-COMP:9565"/>
        <dbReference type="Rhea" id="RHEA-COMP:9566"/>
        <dbReference type="ChEBI" id="CHEBI:15378"/>
        <dbReference type="ChEBI" id="CHEBI:16389"/>
        <dbReference type="ChEBI" id="CHEBI:17976"/>
        <dbReference type="ChEBI" id="CHEBI:57540"/>
        <dbReference type="ChEBI" id="CHEBI:57945"/>
        <dbReference type="EC" id="7.1.1.2"/>
    </reaction>
</comment>
<comment type="subcellular location">
    <subcellularLocation>
        <location evidence="1">Mitochondrion inner membrane</location>
        <topology evidence="1">Multi-pass membrane protein</topology>
    </subcellularLocation>
</comment>
<feature type="transmembrane region" description="Helical" evidence="16">
    <location>
        <begin position="271"/>
        <end position="291"/>
    </location>
</feature>
<dbReference type="RefSeq" id="YP_006303253.1">
    <property type="nucleotide sequence ID" value="NC_017877.1"/>
</dbReference>
<dbReference type="GO" id="GO:0008137">
    <property type="term" value="F:NADH dehydrogenase (ubiquinone) activity"/>
    <property type="evidence" value="ECO:0007669"/>
    <property type="project" value="UniProtKB-EC"/>
</dbReference>
<feature type="transmembrane region" description="Helical" evidence="16">
    <location>
        <begin position="153"/>
        <end position="173"/>
    </location>
</feature>
<evidence type="ECO:0000256" key="11">
    <source>
        <dbReference type="ARBA" id="ARBA00023027"/>
    </source>
</evidence>
<dbReference type="GO" id="GO:0042773">
    <property type="term" value="P:ATP synthesis coupled electron transport"/>
    <property type="evidence" value="ECO:0007669"/>
    <property type="project" value="InterPro"/>
</dbReference>
<dbReference type="CTD" id="4540"/>
<reference evidence="20" key="2">
    <citation type="journal article" date="2012" name="BMC Genomics">
        <title>A comparative study of nemertean complete mitochondrial genomes, including two new ones for Nectonemertes cf. mirabilis and Zygeupolia rubens, may elucidate the fundamental pattern for the phylum Nemertea.</title>
        <authorList>
            <person name="Chen H.X."/>
            <person name="Sun S.C."/>
            <person name="Sundberg P."/>
            <person name="Ren W.C."/>
            <person name="Norenburg J.L."/>
        </authorList>
    </citation>
    <scope>NUCLEOTIDE SEQUENCE</scope>
</reference>
<dbReference type="AlphaFoldDB" id="I1SR60"/>
<feature type="transmembrane region" description="Helical" evidence="16">
    <location>
        <begin position="338"/>
        <end position="360"/>
    </location>
</feature>
<keyword evidence="6 16" id="KW-0812">Transmembrane</keyword>
<dbReference type="GO" id="GO:0005743">
    <property type="term" value="C:mitochondrial inner membrane"/>
    <property type="evidence" value="ECO:0007669"/>
    <property type="project" value="UniProtKB-SubCell"/>
</dbReference>
<feature type="transmembrane region" description="Helical" evidence="16">
    <location>
        <begin position="417"/>
        <end position="445"/>
    </location>
</feature>
<dbReference type="PANTHER" id="PTHR42829">
    <property type="entry name" value="NADH-UBIQUINONE OXIDOREDUCTASE CHAIN 5"/>
    <property type="match status" value="1"/>
</dbReference>
<keyword evidence="5" id="KW-0679">Respiratory chain</keyword>
<feature type="transmembrane region" description="Helical" evidence="16">
    <location>
        <begin position="297"/>
        <end position="317"/>
    </location>
</feature>
<evidence type="ECO:0000256" key="4">
    <source>
        <dbReference type="ARBA" id="ARBA00022448"/>
    </source>
</evidence>
<evidence type="ECO:0000256" key="2">
    <source>
        <dbReference type="ARBA" id="ARBA00012944"/>
    </source>
</evidence>
<feature type="domain" description="NADH dehydrogenase subunit 5 C-terminal" evidence="19">
    <location>
        <begin position="392"/>
        <end position="569"/>
    </location>
</feature>
<keyword evidence="9" id="KW-0249">Electron transport</keyword>
<name>I1SR60_9BILA</name>
<dbReference type="PRINTS" id="PR01434">
    <property type="entry name" value="NADHDHGNASE5"/>
</dbReference>
<geneLocation type="mitochondrion" evidence="20"/>
<dbReference type="EMBL" id="HQ997773">
    <property type="protein sequence ID" value="ADZ05380.1"/>
    <property type="molecule type" value="Genomic_DNA"/>
</dbReference>
<evidence type="ECO:0000256" key="14">
    <source>
        <dbReference type="ARBA" id="ARBA00023136"/>
    </source>
</evidence>
<dbReference type="PANTHER" id="PTHR42829:SF2">
    <property type="entry name" value="NADH-UBIQUINONE OXIDOREDUCTASE CHAIN 5"/>
    <property type="match status" value="1"/>
</dbReference>
<proteinExistence type="inferred from homology"/>
<feature type="transmembrane region" description="Helical" evidence="16">
    <location>
        <begin position="91"/>
        <end position="108"/>
    </location>
</feature>
<keyword evidence="14 16" id="KW-0472">Membrane</keyword>
<dbReference type="InterPro" id="IPR001750">
    <property type="entry name" value="ND/Mrp_TM"/>
</dbReference>
<evidence type="ECO:0000256" key="13">
    <source>
        <dbReference type="ARBA" id="ARBA00023128"/>
    </source>
</evidence>
<gene>
    <name evidence="20" type="primary">ND5</name>
</gene>
<evidence type="ECO:0000259" key="19">
    <source>
        <dbReference type="Pfam" id="PF06455"/>
    </source>
</evidence>
<keyword evidence="13 16" id="KW-0496">Mitochondrion</keyword>
<dbReference type="Pfam" id="PF06455">
    <property type="entry name" value="NADH5_C"/>
    <property type="match status" value="1"/>
</dbReference>
<keyword evidence="8" id="KW-1278">Translocase</keyword>
<evidence type="ECO:0000256" key="1">
    <source>
        <dbReference type="ARBA" id="ARBA00004448"/>
    </source>
</evidence>
<evidence type="ECO:0000256" key="10">
    <source>
        <dbReference type="ARBA" id="ARBA00022989"/>
    </source>
</evidence>
<feature type="transmembrane region" description="Helical" evidence="16">
    <location>
        <begin position="372"/>
        <end position="396"/>
    </location>
</feature>
<dbReference type="InterPro" id="IPR003945">
    <property type="entry name" value="NU5C-like"/>
</dbReference>
<feature type="transmembrane region" description="Helical" evidence="16">
    <location>
        <begin position="492"/>
        <end position="510"/>
    </location>
</feature>
<reference evidence="20" key="1">
    <citation type="submission" date="2011-01" db="EMBL/GenBank/DDBJ databases">
        <authorList>
            <person name="Chen H."/>
            <person name="Sun S."/>
            <person name="Sundberg P."/>
            <person name="Ren W."/>
            <person name="Norenburg J.L."/>
        </authorList>
    </citation>
    <scope>NUCLEOTIDE SEQUENCE</scope>
</reference>
<dbReference type="GO" id="GO:0015990">
    <property type="term" value="P:electron transport coupled proton transport"/>
    <property type="evidence" value="ECO:0007669"/>
    <property type="project" value="TreeGrafter"/>
</dbReference>
<feature type="transmembrane region" description="Helical" evidence="16">
    <location>
        <begin position="556"/>
        <end position="576"/>
    </location>
</feature>
<feature type="domain" description="NADH:quinone oxidoreductase/Mrp antiporter transmembrane" evidence="17">
    <location>
        <begin position="110"/>
        <end position="388"/>
    </location>
</feature>
<organism evidence="20">
    <name type="scientific">Zygeupolia rubens</name>
    <dbReference type="NCBI Taxonomy" id="166045"/>
    <lineage>
        <taxon>Eukaryota</taxon>
        <taxon>Metazoa</taxon>
        <taxon>Spiralia</taxon>
        <taxon>Lophotrochozoa</taxon>
        <taxon>Nemertea</taxon>
        <taxon>Pilidiophora</taxon>
        <taxon>Heteronemertea</taxon>
        <taxon>Lineidae</taxon>
        <taxon>Zygeupolia</taxon>
    </lineage>
</organism>
<dbReference type="GeneID" id="12798869"/>
<feature type="transmembrane region" description="Helical" evidence="16">
    <location>
        <begin position="58"/>
        <end position="79"/>
    </location>
</feature>
<feature type="transmembrane region" description="Helical" evidence="16">
    <location>
        <begin position="241"/>
        <end position="264"/>
    </location>
</feature>
<evidence type="ECO:0000256" key="16">
    <source>
        <dbReference type="RuleBase" id="RU003404"/>
    </source>
</evidence>
<evidence type="ECO:0000256" key="9">
    <source>
        <dbReference type="ARBA" id="ARBA00022982"/>
    </source>
</evidence>
<evidence type="ECO:0000256" key="8">
    <source>
        <dbReference type="ARBA" id="ARBA00022967"/>
    </source>
</evidence>
<dbReference type="InterPro" id="IPR010934">
    <property type="entry name" value="NADH_DH_su5_C"/>
</dbReference>
<keyword evidence="10 16" id="KW-1133">Transmembrane helix</keyword>
<dbReference type="EC" id="7.1.1.2" evidence="2 16"/>
<evidence type="ECO:0000259" key="18">
    <source>
        <dbReference type="Pfam" id="PF00662"/>
    </source>
</evidence>
<protein>
    <recommendedName>
        <fullName evidence="3 16">NADH-ubiquinone oxidoreductase chain 5</fullName>
        <ecNumber evidence="2 16">7.1.1.2</ecNumber>
    </recommendedName>
</protein>
<feature type="transmembrane region" description="Helical" evidence="16">
    <location>
        <begin position="114"/>
        <end position="132"/>
    </location>
</feature>
<feature type="transmembrane region" description="Helical" evidence="16">
    <location>
        <begin position="12"/>
        <end position="38"/>
    </location>
</feature>
<keyword evidence="11 16" id="KW-0520">NAD</keyword>
<evidence type="ECO:0000256" key="7">
    <source>
        <dbReference type="ARBA" id="ARBA00022792"/>
    </source>
</evidence>
<evidence type="ECO:0000313" key="20">
    <source>
        <dbReference type="EMBL" id="ADZ05380.1"/>
    </source>
</evidence>
<keyword evidence="4 16" id="KW-0813">Transport</keyword>
<evidence type="ECO:0000256" key="5">
    <source>
        <dbReference type="ARBA" id="ARBA00022660"/>
    </source>
</evidence>
<dbReference type="InterPro" id="IPR001516">
    <property type="entry name" value="Proton_antipo_N"/>
</dbReference>
<evidence type="ECO:0000256" key="3">
    <source>
        <dbReference type="ARBA" id="ARBA00021096"/>
    </source>
</evidence>
<evidence type="ECO:0000256" key="6">
    <source>
        <dbReference type="ARBA" id="ARBA00022692"/>
    </source>
</evidence>
<comment type="function">
    <text evidence="16">Core subunit of the mitochondrial membrane respiratory chain NADH dehydrogenase (Complex I) which catalyzes electron transfer from NADH through the respiratory chain, using ubiquinone as an electron acceptor. Essential for the catalytic activity and assembly of complex I.</text>
</comment>
<keyword evidence="12 16" id="KW-0830">Ubiquinone</keyword>
<feature type="transmembrane region" description="Helical" evidence="16">
    <location>
        <begin position="457"/>
        <end position="480"/>
    </location>
</feature>
<accession>I1SR60</accession>
<evidence type="ECO:0000256" key="15">
    <source>
        <dbReference type="ARBA" id="ARBA00049551"/>
    </source>
</evidence>